<feature type="signal peptide" evidence="1">
    <location>
        <begin position="1"/>
        <end position="23"/>
    </location>
</feature>
<evidence type="ECO:0000313" key="3">
    <source>
        <dbReference type="Proteomes" id="UP000829925"/>
    </source>
</evidence>
<dbReference type="PROSITE" id="PS51257">
    <property type="entry name" value="PROKAR_LIPOPROTEIN"/>
    <property type="match status" value="1"/>
</dbReference>
<dbReference type="EMBL" id="CP095053">
    <property type="protein sequence ID" value="UOR06839.1"/>
    <property type="molecule type" value="Genomic_DNA"/>
</dbReference>
<reference evidence="2 3" key="1">
    <citation type="submission" date="2022-04" db="EMBL/GenBank/DDBJ databases">
        <title>Hymenobacter sp. isolated from the air.</title>
        <authorList>
            <person name="Won M."/>
            <person name="Lee C.-M."/>
            <person name="Woen H.-Y."/>
            <person name="Kwon S.-W."/>
        </authorList>
    </citation>
    <scope>NUCLEOTIDE SEQUENCE [LARGE SCALE GENOMIC DNA]</scope>
    <source>
        <strain evidence="3">5413 J-13</strain>
    </source>
</reference>
<gene>
    <name evidence="2" type="ORF">MUN82_06980</name>
</gene>
<sequence length="221" mass="24571">MNVYHRVFLGLGLLVSACQFASAQVANSKKELNSPADYQLLLNEKPYPLSAGQAIQYKTAGGEVIKIELRENDTRTYHDDWISFQMPRSVSASKTTLEGNIQQIVVMNALGSGLLVQQYEAFDPAKLIDFMLDELSKEEVAAGHKRQDKTCTIKLADGKILKGKATELKNKKKSTSYQVVAWSGNDEGILLVLLNNLDGSPDDVVNTKFLEMLTTDFRIIR</sequence>
<keyword evidence="1" id="KW-0732">Signal</keyword>
<name>A0A8T9T4K7_9BACT</name>
<keyword evidence="3" id="KW-1185">Reference proteome</keyword>
<proteinExistence type="predicted"/>
<organism evidence="2 3">
    <name type="scientific">Hymenobacter aerilatus</name>
    <dbReference type="NCBI Taxonomy" id="2932251"/>
    <lineage>
        <taxon>Bacteria</taxon>
        <taxon>Pseudomonadati</taxon>
        <taxon>Bacteroidota</taxon>
        <taxon>Cytophagia</taxon>
        <taxon>Cytophagales</taxon>
        <taxon>Hymenobacteraceae</taxon>
        <taxon>Hymenobacter</taxon>
    </lineage>
</organism>
<dbReference type="RefSeq" id="WP_245096132.1">
    <property type="nucleotide sequence ID" value="NZ_CP095053.1"/>
</dbReference>
<accession>A0A8T9T4K7</accession>
<evidence type="ECO:0000313" key="2">
    <source>
        <dbReference type="EMBL" id="UOR06839.1"/>
    </source>
</evidence>
<evidence type="ECO:0000256" key="1">
    <source>
        <dbReference type="SAM" id="SignalP"/>
    </source>
</evidence>
<feature type="chain" id="PRO_5035783518" evidence="1">
    <location>
        <begin position="24"/>
        <end position="221"/>
    </location>
</feature>
<protein>
    <submittedName>
        <fullName evidence="2">Uncharacterized protein</fullName>
    </submittedName>
</protein>
<dbReference type="KEGG" id="haei:MUN82_06980"/>
<dbReference type="Proteomes" id="UP000829925">
    <property type="component" value="Chromosome"/>
</dbReference>
<dbReference type="AlphaFoldDB" id="A0A8T9T4K7"/>